<dbReference type="Pfam" id="PF13384">
    <property type="entry name" value="HTH_23"/>
    <property type="match status" value="1"/>
</dbReference>
<dbReference type="EMBL" id="BJKP01000024">
    <property type="protein sequence ID" value="GEA28028.1"/>
    <property type="molecule type" value="Genomic_DNA"/>
</dbReference>
<dbReference type="Gene3D" id="1.10.10.60">
    <property type="entry name" value="Homeodomain-like"/>
    <property type="match status" value="1"/>
</dbReference>
<sequence>MDKPYSYDFGQKVIWAIENDGFKKSEVSEMFNISRNTIDLWLKRRTETGDFAFSDQNRKDAMQSLLSK</sequence>
<dbReference type="Proteomes" id="UP000376575">
    <property type="component" value="Unassembled WGS sequence"/>
</dbReference>
<evidence type="ECO:0000313" key="1">
    <source>
        <dbReference type="EMBL" id="GEA28028.1"/>
    </source>
</evidence>
<organism evidence="1 2">
    <name type="scientific">Microcystis aeruginosa NIES-4325</name>
    <dbReference type="NCBI Taxonomy" id="2569534"/>
    <lineage>
        <taxon>Bacteria</taxon>
        <taxon>Bacillati</taxon>
        <taxon>Cyanobacteriota</taxon>
        <taxon>Cyanophyceae</taxon>
        <taxon>Oscillatoriophycideae</taxon>
        <taxon>Chroococcales</taxon>
        <taxon>Microcystaceae</taxon>
        <taxon>Microcystis</taxon>
    </lineage>
</organism>
<gene>
    <name evidence="1" type="ORF">MiAbW_02599</name>
</gene>
<proteinExistence type="predicted"/>
<name>A0A5J4FBV7_MICAE</name>
<comment type="caution">
    <text evidence="1">The sequence shown here is derived from an EMBL/GenBank/DDBJ whole genome shotgun (WGS) entry which is preliminary data.</text>
</comment>
<accession>A0A5J4FBV7</accession>
<evidence type="ECO:0008006" key="3">
    <source>
        <dbReference type="Google" id="ProtNLM"/>
    </source>
</evidence>
<reference evidence="1 2" key="1">
    <citation type="journal article" date="2019" name="FEMS Microbiol. Lett.">
        <title>A novel salt-tolerant genotype illuminates the sucrose gene evolution in freshwater bloom-forming cyanobacterium Microcystis aeruginosa.</title>
        <authorList>
            <person name="Tanabe Y."/>
            <person name="Yamaguchi H."/>
            <person name="Sano T."/>
            <person name="Kawachi M."/>
        </authorList>
    </citation>
    <scope>NUCLEOTIDE SEQUENCE [LARGE SCALE GENOMIC DNA]</scope>
    <source>
        <strain evidence="1 2">NIES-4325</strain>
    </source>
</reference>
<protein>
    <recommendedName>
        <fullName evidence="3">Transposase Synechocystis PCC 6803 domain-containing protein</fullName>
    </recommendedName>
</protein>
<dbReference type="InterPro" id="IPR009057">
    <property type="entry name" value="Homeodomain-like_sf"/>
</dbReference>
<evidence type="ECO:0000313" key="2">
    <source>
        <dbReference type="Proteomes" id="UP000376575"/>
    </source>
</evidence>
<dbReference type="AlphaFoldDB" id="A0A5J4FBV7"/>
<dbReference type="SUPFAM" id="SSF46689">
    <property type="entry name" value="Homeodomain-like"/>
    <property type="match status" value="1"/>
</dbReference>